<evidence type="ECO:0000259" key="1">
    <source>
        <dbReference type="Pfam" id="PF13472"/>
    </source>
</evidence>
<evidence type="ECO:0000313" key="3">
    <source>
        <dbReference type="Proteomes" id="UP000010523"/>
    </source>
</evidence>
<dbReference type="AlphaFoldDB" id="I3DWD3"/>
<comment type="caution">
    <text evidence="2">The sequence shown here is derived from an EMBL/GenBank/DDBJ whole genome shotgun (WGS) entry which is preliminary data.</text>
</comment>
<reference evidence="2 3" key="1">
    <citation type="journal article" date="2012" name="Appl. Environ. Microbiol.">
        <title>Genome Sequence of Thermotolerant Bacillus methanolicus: Features and Regulation Related to Methylotrophy and Production of L-Lysine and L-Glutamate from Methanol.</title>
        <authorList>
            <person name="Heggeset T.M."/>
            <person name="Krog A."/>
            <person name="Balzer S."/>
            <person name="Wentzel A."/>
            <person name="Ellingsen T.E."/>
            <person name="Brautaset T."/>
        </authorList>
    </citation>
    <scope>NUCLEOTIDE SEQUENCE [LARGE SCALE GENOMIC DNA]</scope>
    <source>
        <strain evidence="2 3">PB1</strain>
    </source>
</reference>
<organism evidence="2 3">
    <name type="scientific">Bacillus methanolicus PB1</name>
    <dbReference type="NCBI Taxonomy" id="997296"/>
    <lineage>
        <taxon>Bacteria</taxon>
        <taxon>Bacillati</taxon>
        <taxon>Bacillota</taxon>
        <taxon>Bacilli</taxon>
        <taxon>Bacillales</taxon>
        <taxon>Bacillaceae</taxon>
        <taxon>Bacillus</taxon>
    </lineage>
</organism>
<dbReference type="Gene3D" id="3.40.50.1110">
    <property type="entry name" value="SGNH hydrolase"/>
    <property type="match status" value="1"/>
</dbReference>
<dbReference type="InterPro" id="IPR013830">
    <property type="entry name" value="SGNH_hydro"/>
</dbReference>
<dbReference type="InterPro" id="IPR036514">
    <property type="entry name" value="SGNH_hydro_sf"/>
</dbReference>
<dbReference type="SUPFAM" id="SSF52266">
    <property type="entry name" value="SGNH hydrolase"/>
    <property type="match status" value="1"/>
</dbReference>
<accession>I3DWD3</accession>
<sequence length="361" mass="41629">MKTKMIFALGPLIVMFLILYLAENLTKAELSKSLTIYEKLSNEETYHYLIIGDSIGRGSGAENKSKTWFNQLEGFIKNKYGSSAKRYSVVQSGATAFEGIYKFQEAVLPEQIDLAFIVFGENDRKYMNSRQFAYFYEKLIRQVKKHYPSAEIFTFTESCLNAEPFAEAIRRISKHYGATNIDMRVPFKQSTFSTAELTTDFIHPNGKGYKLYAKEVFKTLEKNMFKKEIKPIFPPPLFEHVDSKLQSIRSFKEKNGFYYHQGFLFSTGKNDFIEYEFKGPFLGVTVLQNEQGGLVDVYLNDEYYTTISTWWPLEKIRHLYIASDLNEGPNRVKFVATGEKSRNNVSKKTDVKISSIIVADQ</sequence>
<name>I3DWD3_BACMT</name>
<dbReference type="STRING" id="997296.PB1_13389"/>
<dbReference type="Gene3D" id="2.60.120.260">
    <property type="entry name" value="Galactose-binding domain-like"/>
    <property type="match status" value="1"/>
</dbReference>
<feature type="domain" description="SGNH hydrolase-type esterase" evidence="1">
    <location>
        <begin position="51"/>
        <end position="211"/>
    </location>
</feature>
<gene>
    <name evidence="2" type="ORF">PB1_13389</name>
</gene>
<dbReference type="Pfam" id="PF13472">
    <property type="entry name" value="Lipase_GDSL_2"/>
    <property type="match status" value="1"/>
</dbReference>
<dbReference type="Proteomes" id="UP000010523">
    <property type="component" value="Unassembled WGS sequence"/>
</dbReference>
<protein>
    <recommendedName>
        <fullName evidence="1">SGNH hydrolase-type esterase domain-containing protein</fullName>
    </recommendedName>
</protein>
<evidence type="ECO:0000313" key="2">
    <source>
        <dbReference type="EMBL" id="EIJ78554.1"/>
    </source>
</evidence>
<dbReference type="OrthoDB" id="8233337at2"/>
<dbReference type="EMBL" id="AFEU01000003">
    <property type="protein sequence ID" value="EIJ78554.1"/>
    <property type="molecule type" value="Genomic_DNA"/>
</dbReference>
<proteinExistence type="predicted"/>
<dbReference type="CDD" id="cd00229">
    <property type="entry name" value="SGNH_hydrolase"/>
    <property type="match status" value="1"/>
</dbReference>
<dbReference type="PATRIC" id="fig|997296.3.peg.2827"/>
<keyword evidence="3" id="KW-1185">Reference proteome</keyword>
<dbReference type="RefSeq" id="WP_004437101.1">
    <property type="nucleotide sequence ID" value="NZ_AFEU01000003.1"/>
</dbReference>
<dbReference type="eggNOG" id="COG2755">
    <property type="taxonomic scope" value="Bacteria"/>
</dbReference>